<reference evidence="2" key="2">
    <citation type="journal article" date="2008" name="Nucleic Acids Res.">
        <title>The rice annotation project database (RAP-DB): 2008 update.</title>
        <authorList>
            <consortium name="The rice annotation project (RAP)"/>
        </authorList>
    </citation>
    <scope>GENOME REANNOTATION</scope>
    <source>
        <strain evidence="2">cv. Nipponbare</strain>
    </source>
</reference>
<evidence type="ECO:0000313" key="1">
    <source>
        <dbReference type="EMBL" id="BAD31131.1"/>
    </source>
</evidence>
<protein>
    <submittedName>
        <fullName evidence="1">Uncharacterized protein</fullName>
    </submittedName>
</protein>
<gene>
    <name evidence="1" type="primary">P0493C06.2</name>
</gene>
<proteinExistence type="predicted"/>
<accession>Q69RG4</accession>
<name>Q69RG4_ORYSJ</name>
<evidence type="ECO:0000313" key="2">
    <source>
        <dbReference type="Proteomes" id="UP000000763"/>
    </source>
</evidence>
<reference evidence="2" key="1">
    <citation type="journal article" date="2005" name="Nature">
        <title>The map-based sequence of the rice genome.</title>
        <authorList>
            <consortium name="International rice genome sequencing project (IRGSP)"/>
            <person name="Matsumoto T."/>
            <person name="Wu J."/>
            <person name="Kanamori H."/>
            <person name="Katayose Y."/>
            <person name="Fujisawa M."/>
            <person name="Namiki N."/>
            <person name="Mizuno H."/>
            <person name="Yamamoto K."/>
            <person name="Antonio B.A."/>
            <person name="Baba T."/>
            <person name="Sakata K."/>
            <person name="Nagamura Y."/>
            <person name="Aoki H."/>
            <person name="Arikawa K."/>
            <person name="Arita K."/>
            <person name="Bito T."/>
            <person name="Chiden Y."/>
            <person name="Fujitsuka N."/>
            <person name="Fukunaka R."/>
            <person name="Hamada M."/>
            <person name="Harada C."/>
            <person name="Hayashi A."/>
            <person name="Hijishita S."/>
            <person name="Honda M."/>
            <person name="Hosokawa S."/>
            <person name="Ichikawa Y."/>
            <person name="Idonuma A."/>
            <person name="Iijima M."/>
            <person name="Ikeda M."/>
            <person name="Ikeno M."/>
            <person name="Ito K."/>
            <person name="Ito S."/>
            <person name="Ito T."/>
            <person name="Ito Y."/>
            <person name="Ito Y."/>
            <person name="Iwabuchi A."/>
            <person name="Kamiya K."/>
            <person name="Karasawa W."/>
            <person name="Kurita K."/>
            <person name="Katagiri S."/>
            <person name="Kikuta A."/>
            <person name="Kobayashi H."/>
            <person name="Kobayashi N."/>
            <person name="Machita K."/>
            <person name="Maehara T."/>
            <person name="Masukawa M."/>
            <person name="Mizubayashi T."/>
            <person name="Mukai Y."/>
            <person name="Nagasaki H."/>
            <person name="Nagata Y."/>
            <person name="Naito S."/>
            <person name="Nakashima M."/>
            <person name="Nakama Y."/>
            <person name="Nakamichi Y."/>
            <person name="Nakamura M."/>
            <person name="Meguro A."/>
            <person name="Negishi M."/>
            <person name="Ohta I."/>
            <person name="Ohta T."/>
            <person name="Okamoto M."/>
            <person name="Ono N."/>
            <person name="Saji S."/>
            <person name="Sakaguchi M."/>
            <person name="Sakai K."/>
            <person name="Shibata M."/>
            <person name="Shimokawa T."/>
            <person name="Song J."/>
            <person name="Takazaki Y."/>
            <person name="Terasawa K."/>
            <person name="Tsugane M."/>
            <person name="Tsuji K."/>
            <person name="Ueda S."/>
            <person name="Waki K."/>
            <person name="Yamagata H."/>
            <person name="Yamamoto M."/>
            <person name="Yamamoto S."/>
            <person name="Yamane H."/>
            <person name="Yoshiki S."/>
            <person name="Yoshihara R."/>
            <person name="Yukawa K."/>
            <person name="Zhong H."/>
            <person name="Yano M."/>
            <person name="Yuan Q."/>
            <person name="Ouyang S."/>
            <person name="Liu J."/>
            <person name="Jones K.M."/>
            <person name="Gansberger K."/>
            <person name="Moffat K."/>
            <person name="Hill J."/>
            <person name="Bera J."/>
            <person name="Fadrosh D."/>
            <person name="Jin S."/>
            <person name="Johri S."/>
            <person name="Kim M."/>
            <person name="Overton L."/>
            <person name="Reardon M."/>
            <person name="Tsitrin T."/>
            <person name="Vuong H."/>
            <person name="Weaver B."/>
            <person name="Ciecko A."/>
            <person name="Tallon L."/>
            <person name="Jackson J."/>
            <person name="Pai G."/>
            <person name="Aken S.V."/>
            <person name="Utterback T."/>
            <person name="Reidmuller S."/>
            <person name="Feldblyum T."/>
            <person name="Hsiao J."/>
            <person name="Zismann V."/>
            <person name="Iobst S."/>
            <person name="de Vazeille A.R."/>
            <person name="Buell C.R."/>
            <person name="Ying K."/>
            <person name="Li Y."/>
            <person name="Lu T."/>
            <person name="Huang Y."/>
            <person name="Zhao Q."/>
            <person name="Feng Q."/>
            <person name="Zhang L."/>
            <person name="Zhu J."/>
            <person name="Weng Q."/>
            <person name="Mu J."/>
            <person name="Lu Y."/>
            <person name="Fan D."/>
            <person name="Liu Y."/>
            <person name="Guan J."/>
            <person name="Zhang Y."/>
            <person name="Yu S."/>
            <person name="Liu X."/>
            <person name="Zhang Y."/>
            <person name="Hong G."/>
            <person name="Han B."/>
            <person name="Choisne N."/>
            <person name="Demange N."/>
            <person name="Orjeda G."/>
            <person name="Samain S."/>
            <person name="Cattolico L."/>
            <person name="Pelletier E."/>
            <person name="Couloux A."/>
            <person name="Segurens B."/>
            <person name="Wincker P."/>
            <person name="D'Hont A."/>
            <person name="Scarpelli C."/>
            <person name="Weissenbach J."/>
            <person name="Salanoubat M."/>
            <person name="Quetier F."/>
            <person name="Yu Y."/>
            <person name="Kim H.R."/>
            <person name="Rambo T."/>
            <person name="Currie J."/>
            <person name="Collura K."/>
            <person name="Luo M."/>
            <person name="Yang T."/>
            <person name="Ammiraju J.S.S."/>
            <person name="Engler F."/>
            <person name="Soderlund C."/>
            <person name="Wing R.A."/>
            <person name="Palmer L.E."/>
            <person name="de la Bastide M."/>
            <person name="Spiegel L."/>
            <person name="Nascimento L."/>
            <person name="Zutavern T."/>
            <person name="O'Shaughnessy A."/>
            <person name="Dike S."/>
            <person name="Dedhia N."/>
            <person name="Preston R."/>
            <person name="Balija V."/>
            <person name="McCombie W.R."/>
            <person name="Chow T."/>
            <person name="Chen H."/>
            <person name="Chung M."/>
            <person name="Chen C."/>
            <person name="Shaw J."/>
            <person name="Wu H."/>
            <person name="Hsiao K."/>
            <person name="Chao Y."/>
            <person name="Chu M."/>
            <person name="Cheng C."/>
            <person name="Hour A."/>
            <person name="Lee P."/>
            <person name="Lin S."/>
            <person name="Lin Y."/>
            <person name="Liou J."/>
            <person name="Liu S."/>
            <person name="Hsing Y."/>
            <person name="Raghuvanshi S."/>
            <person name="Mohanty A."/>
            <person name="Bharti A.K."/>
            <person name="Gaur A."/>
            <person name="Gupta V."/>
            <person name="Kumar D."/>
            <person name="Ravi V."/>
            <person name="Vij S."/>
            <person name="Kapur A."/>
            <person name="Khurana P."/>
            <person name="Khurana P."/>
            <person name="Khurana J.P."/>
            <person name="Tyagi A.K."/>
            <person name="Gaikwad K."/>
            <person name="Singh A."/>
            <person name="Dalal V."/>
            <person name="Srivastava S."/>
            <person name="Dixit A."/>
            <person name="Pal A.K."/>
            <person name="Ghazi I.A."/>
            <person name="Yadav M."/>
            <person name="Pandit A."/>
            <person name="Bhargava A."/>
            <person name="Sureshbabu K."/>
            <person name="Batra K."/>
            <person name="Sharma T.R."/>
            <person name="Mohapatra T."/>
            <person name="Singh N.K."/>
            <person name="Messing J."/>
            <person name="Nelson A.B."/>
            <person name="Fuks G."/>
            <person name="Kavchok S."/>
            <person name="Keizer G."/>
            <person name="Linton E."/>
            <person name="Llaca V."/>
            <person name="Song R."/>
            <person name="Tanyolac B."/>
            <person name="Young S."/>
            <person name="Ho-Il K."/>
            <person name="Hahn J.H."/>
            <person name="Sangsakoo G."/>
            <person name="Vanavichit A."/>
            <person name="de Mattos Luiz.A.T."/>
            <person name="Zimmer P.D."/>
            <person name="Malone G."/>
            <person name="Dellagostin O."/>
            <person name="de Oliveira A.C."/>
            <person name="Bevan M."/>
            <person name="Bancroft I."/>
            <person name="Minx P."/>
            <person name="Cordum H."/>
            <person name="Wilson R."/>
            <person name="Cheng Z."/>
            <person name="Jin W."/>
            <person name="Jiang J."/>
            <person name="Leong S.A."/>
            <person name="Iwama H."/>
            <person name="Gojobori T."/>
            <person name="Itoh T."/>
            <person name="Niimura Y."/>
            <person name="Fujii Y."/>
            <person name="Habara T."/>
            <person name="Sakai H."/>
            <person name="Sato Y."/>
            <person name="Wilson G."/>
            <person name="Kumar K."/>
            <person name="McCouch S."/>
            <person name="Juretic N."/>
            <person name="Hoen D."/>
            <person name="Wright S."/>
            <person name="Bruskiewich R."/>
            <person name="Bureau T."/>
            <person name="Miyao A."/>
            <person name="Hirochika H."/>
            <person name="Nishikawa T."/>
            <person name="Kadowaki K."/>
            <person name="Sugiura M."/>
            <person name="Burr B."/>
            <person name="Sasaki T."/>
        </authorList>
    </citation>
    <scope>NUCLEOTIDE SEQUENCE [LARGE SCALE GENOMIC DNA]</scope>
    <source>
        <strain evidence="2">cv. Nipponbare</strain>
    </source>
</reference>
<organism evidence="1 2">
    <name type="scientific">Oryza sativa subsp. japonica</name>
    <name type="common">Rice</name>
    <dbReference type="NCBI Taxonomy" id="39947"/>
    <lineage>
        <taxon>Eukaryota</taxon>
        <taxon>Viridiplantae</taxon>
        <taxon>Streptophyta</taxon>
        <taxon>Embryophyta</taxon>
        <taxon>Tracheophyta</taxon>
        <taxon>Spermatophyta</taxon>
        <taxon>Magnoliopsida</taxon>
        <taxon>Liliopsida</taxon>
        <taxon>Poales</taxon>
        <taxon>Poaceae</taxon>
        <taxon>BOP clade</taxon>
        <taxon>Oryzoideae</taxon>
        <taxon>Oryzeae</taxon>
        <taxon>Oryzinae</taxon>
        <taxon>Oryza</taxon>
        <taxon>Oryza sativa</taxon>
    </lineage>
</organism>
<dbReference type="AlphaFoldDB" id="Q69RG4"/>
<sequence length="192" mass="20211">MAIKDRFTGNPGRLTALATSGNGSLFVSSLYLGMSSTTLFSGPSSFEASFPERTLEVMELASNCYSRIEEDSIRAAYGRNLQWPSLFWGFLPTNCPPPRHAVAAVALTEPARTSAAASLPRITAGALFSSRAGCRRRPFAPRHHRSSPPFSSFAPAAVFAAPPPSARVPSSSAAAAAFALAAAVSRAAGHRR</sequence>
<dbReference type="Proteomes" id="UP000000763">
    <property type="component" value="Chromosome 7"/>
</dbReference>
<dbReference type="EMBL" id="AP005193">
    <property type="protein sequence ID" value="BAD31131.1"/>
    <property type="molecule type" value="Genomic_DNA"/>
</dbReference>